<organism evidence="1 2">
    <name type="scientific">Tepidimonas aquatica</name>
    <dbReference type="NCBI Taxonomy" id="247482"/>
    <lineage>
        <taxon>Bacteria</taxon>
        <taxon>Pseudomonadati</taxon>
        <taxon>Pseudomonadota</taxon>
        <taxon>Betaproteobacteria</taxon>
        <taxon>Burkholderiales</taxon>
        <taxon>Tepidimonas</taxon>
    </lineage>
</organism>
<dbReference type="RefSeq" id="WP_185969567.1">
    <property type="nucleotide sequence ID" value="NZ_VJNA01000011.1"/>
</dbReference>
<proteinExistence type="predicted"/>
<protein>
    <submittedName>
        <fullName evidence="1">Uncharacterized protein</fullName>
    </submittedName>
</protein>
<comment type="caution">
    <text evidence="1">The sequence shown here is derived from an EMBL/GenBank/DDBJ whole genome shotgun (WGS) entry which is preliminary data.</text>
</comment>
<sequence length="63" mass="6486">MAAGVEVVQGVGGVMQDIVASAQRTRELMDEVANAPGTPFAQATRGVVQVLSAAKRIGFGEQD</sequence>
<reference evidence="1 2" key="1">
    <citation type="submission" date="2019-07" db="EMBL/GenBank/DDBJ databases">
        <title>Tepidimonas aquatica CLN-1 draft genome.</title>
        <authorList>
            <person name="Da Costa M.S."/>
            <person name="Froufe H.J.C."/>
            <person name="Egas C."/>
            <person name="Albuquerque L."/>
        </authorList>
    </citation>
    <scope>NUCLEOTIDE SEQUENCE [LARGE SCALE GENOMIC DNA]</scope>
    <source>
        <strain evidence="1 2">CLN-1</strain>
    </source>
</reference>
<dbReference type="AlphaFoldDB" id="A0A554WP38"/>
<keyword evidence="2" id="KW-1185">Reference proteome</keyword>
<name>A0A554WP38_9BURK</name>
<dbReference type="Proteomes" id="UP000318554">
    <property type="component" value="Unassembled WGS sequence"/>
</dbReference>
<dbReference type="EMBL" id="VJNA01000011">
    <property type="protein sequence ID" value="TSE25329.1"/>
    <property type="molecule type" value="Genomic_DNA"/>
</dbReference>
<evidence type="ECO:0000313" key="2">
    <source>
        <dbReference type="Proteomes" id="UP000318554"/>
    </source>
</evidence>
<accession>A0A554WP38</accession>
<evidence type="ECO:0000313" key="1">
    <source>
        <dbReference type="EMBL" id="TSE25329.1"/>
    </source>
</evidence>
<gene>
    <name evidence="1" type="ORF">Taqua_01073</name>
</gene>